<name>A0A371Z123_9PROT</name>
<dbReference type="EMBL" id="QUWV01000056">
    <property type="protein sequence ID" value="RFD20173.1"/>
    <property type="molecule type" value="Genomic_DNA"/>
</dbReference>
<keyword evidence="2" id="KW-0680">Restriction system</keyword>
<dbReference type="GO" id="GO:0003677">
    <property type="term" value="F:DNA binding"/>
    <property type="evidence" value="ECO:0007669"/>
    <property type="project" value="UniProtKB-KW"/>
</dbReference>
<evidence type="ECO:0000313" key="7">
    <source>
        <dbReference type="Proteomes" id="UP000262371"/>
    </source>
</evidence>
<keyword evidence="6" id="KW-0378">Hydrolase</keyword>
<evidence type="ECO:0000256" key="2">
    <source>
        <dbReference type="ARBA" id="ARBA00022747"/>
    </source>
</evidence>
<dbReference type="Gene3D" id="3.90.220.20">
    <property type="entry name" value="DNA methylase specificity domains"/>
    <property type="match status" value="2"/>
</dbReference>
<comment type="similarity">
    <text evidence="1">Belongs to the type-I restriction system S methylase family.</text>
</comment>
<dbReference type="InterPro" id="IPR052021">
    <property type="entry name" value="Type-I_RS_S_subunit"/>
</dbReference>
<feature type="domain" description="Type I restriction modification DNA specificity" evidence="5">
    <location>
        <begin position="198"/>
        <end position="364"/>
    </location>
</feature>
<dbReference type="AlphaFoldDB" id="A0A371Z123"/>
<protein>
    <submittedName>
        <fullName evidence="6">Restriction endonuclease subunit S</fullName>
    </submittedName>
</protein>
<evidence type="ECO:0000313" key="6">
    <source>
        <dbReference type="EMBL" id="RFD20173.1"/>
    </source>
</evidence>
<proteinExistence type="inferred from homology"/>
<dbReference type="Gene3D" id="1.10.287.1120">
    <property type="entry name" value="Bipartite methylase S protein"/>
    <property type="match status" value="1"/>
</dbReference>
<keyword evidence="7" id="KW-1185">Reference proteome</keyword>
<accession>A0A371Z123</accession>
<feature type="domain" description="Type I restriction modification DNA specificity" evidence="5">
    <location>
        <begin position="3"/>
        <end position="169"/>
    </location>
</feature>
<dbReference type="PANTHER" id="PTHR30408:SF12">
    <property type="entry name" value="TYPE I RESTRICTION ENZYME MJAVIII SPECIFICITY SUBUNIT"/>
    <property type="match status" value="1"/>
</dbReference>
<dbReference type="RefSeq" id="WP_116702819.1">
    <property type="nucleotide sequence ID" value="NZ_QUWV01000056.1"/>
</dbReference>
<dbReference type="CDD" id="cd17254">
    <property type="entry name" value="RMtype1_S_FclI-TRD1-CR1_like"/>
    <property type="match status" value="1"/>
</dbReference>
<gene>
    <name evidence="6" type="ORF">DY926_07625</name>
</gene>
<dbReference type="Proteomes" id="UP000262371">
    <property type="component" value="Unassembled WGS sequence"/>
</dbReference>
<dbReference type="InterPro" id="IPR000055">
    <property type="entry name" value="Restrct_endonuc_typeI_TRD"/>
</dbReference>
<organism evidence="6 7">
    <name type="scientific">Komagataeibacter melaceti</name>
    <dbReference type="NCBI Taxonomy" id="2766577"/>
    <lineage>
        <taxon>Bacteria</taxon>
        <taxon>Pseudomonadati</taxon>
        <taxon>Pseudomonadota</taxon>
        <taxon>Alphaproteobacteria</taxon>
        <taxon>Acetobacterales</taxon>
        <taxon>Acetobacteraceae</taxon>
        <taxon>Komagataeibacter</taxon>
    </lineage>
</organism>
<dbReference type="OrthoDB" id="512700at2"/>
<reference evidence="6 7" key="1">
    <citation type="submission" date="2018-08" db="EMBL/GenBank/DDBJ databases">
        <title>Komagataeibacter sp. AV 382.</title>
        <authorList>
            <person name="Skraban J."/>
            <person name="Trcek J."/>
        </authorList>
    </citation>
    <scope>NUCLEOTIDE SEQUENCE [LARGE SCALE GENOMIC DNA]</scope>
    <source>
        <strain evidence="6 7">AV 382</strain>
    </source>
</reference>
<evidence type="ECO:0000259" key="5">
    <source>
        <dbReference type="Pfam" id="PF01420"/>
    </source>
</evidence>
<dbReference type="GO" id="GO:0004519">
    <property type="term" value="F:endonuclease activity"/>
    <property type="evidence" value="ECO:0007669"/>
    <property type="project" value="UniProtKB-KW"/>
</dbReference>
<comment type="caution">
    <text evidence="6">The sequence shown here is derived from an EMBL/GenBank/DDBJ whole genome shotgun (WGS) entry which is preliminary data.</text>
</comment>
<evidence type="ECO:0000256" key="1">
    <source>
        <dbReference type="ARBA" id="ARBA00010923"/>
    </source>
</evidence>
<keyword evidence="6" id="KW-0255">Endonuclease</keyword>
<keyword evidence="3" id="KW-0238">DNA-binding</keyword>
<feature type="coiled-coil region" evidence="4">
    <location>
        <begin position="353"/>
        <end position="387"/>
    </location>
</feature>
<dbReference type="GO" id="GO:0009307">
    <property type="term" value="P:DNA restriction-modification system"/>
    <property type="evidence" value="ECO:0007669"/>
    <property type="project" value="UniProtKB-KW"/>
</dbReference>
<keyword evidence="4" id="KW-0175">Coiled coil</keyword>
<keyword evidence="6" id="KW-0540">Nuclease</keyword>
<dbReference type="PANTHER" id="PTHR30408">
    <property type="entry name" value="TYPE-1 RESTRICTION ENZYME ECOKI SPECIFICITY PROTEIN"/>
    <property type="match status" value="1"/>
</dbReference>
<evidence type="ECO:0000256" key="3">
    <source>
        <dbReference type="ARBA" id="ARBA00023125"/>
    </source>
</evidence>
<evidence type="ECO:0000256" key="4">
    <source>
        <dbReference type="SAM" id="Coils"/>
    </source>
</evidence>
<dbReference type="InterPro" id="IPR044946">
    <property type="entry name" value="Restrct_endonuc_typeI_TRD_sf"/>
</dbReference>
<sequence>MLPEGWERKTVADICILQNGNGFKPHQWDTKGLPIIRIQNLNGSSNFNYFSGKPLEKWLVNPGQILFAWAGSKGVSFGPFIWNGPQGVLNQHIFKVFSKDKIDNNWLYLILRSITDKIEGQAHGFKATLVHVKKQDIDNQIVNIPPLPEQKKIAAILSTWDRAIEGTEKLLANSQQQKKALMQQLLTGKKRLPGFAGEWRIFSLSDVATVQTATSKTQYICENGERFIVDMGSVNRLGNLVCTKSTQHNSDLLPKGTLVMPKDDIGGGNIIGRTSYIDQDDLYVLGDHVYALHIENCDSKFLHFIINSYPINKNLRRRANGTAQLGLGKKDVLRQRIKIPSELPEQKAIATVLTTADEEITSLESDLSRLRQEKKALMQQLLTGKRRVRVN</sequence>
<dbReference type="CDD" id="cd16961">
    <property type="entry name" value="RMtype1_S_TRD-CR_like"/>
    <property type="match status" value="1"/>
</dbReference>
<dbReference type="SUPFAM" id="SSF116734">
    <property type="entry name" value="DNA methylase specificity domain"/>
    <property type="match status" value="2"/>
</dbReference>
<dbReference type="Pfam" id="PF01420">
    <property type="entry name" value="Methylase_S"/>
    <property type="match status" value="2"/>
</dbReference>